<dbReference type="EMBL" id="NVMX01000304">
    <property type="protein sequence ID" value="PDZ93960.1"/>
    <property type="molecule type" value="Genomic_DNA"/>
</dbReference>
<feature type="transmembrane region" description="Helical" evidence="6">
    <location>
        <begin position="465"/>
        <end position="484"/>
    </location>
</feature>
<dbReference type="Proteomes" id="UP000219922">
    <property type="component" value="Unassembled WGS sequence"/>
</dbReference>
<dbReference type="Pfam" id="PF01943">
    <property type="entry name" value="Polysacc_synt"/>
    <property type="match status" value="1"/>
</dbReference>
<evidence type="ECO:0000256" key="6">
    <source>
        <dbReference type="SAM" id="Phobius"/>
    </source>
</evidence>
<feature type="transmembrane region" description="Helical" evidence="6">
    <location>
        <begin position="338"/>
        <end position="364"/>
    </location>
</feature>
<name>A0A9X6SRR2_BACCE</name>
<dbReference type="PANTHER" id="PTHR30250:SF21">
    <property type="entry name" value="LIPID II FLIPPASE MURJ"/>
    <property type="match status" value="1"/>
</dbReference>
<reference evidence="7 8" key="1">
    <citation type="submission" date="2017-09" db="EMBL/GenBank/DDBJ databases">
        <title>Large-scale bioinformatics analysis of Bacillus genomes uncovers conserved roles of natural products in bacterial physiology.</title>
        <authorList>
            <consortium name="Agbiome Team Llc"/>
            <person name="Bleich R.M."/>
            <person name="Grubbs K.J."/>
            <person name="Santa Maria K.C."/>
            <person name="Allen S.E."/>
            <person name="Farag S."/>
            <person name="Shank E.A."/>
            <person name="Bowers A."/>
        </authorList>
    </citation>
    <scope>NUCLEOTIDE SEQUENCE [LARGE SCALE GENOMIC DNA]</scope>
    <source>
        <strain evidence="7 8">AFS092789</strain>
    </source>
</reference>
<dbReference type="PANTHER" id="PTHR30250">
    <property type="entry name" value="PST FAMILY PREDICTED COLANIC ACID TRANSPORTER"/>
    <property type="match status" value="1"/>
</dbReference>
<dbReference type="AlphaFoldDB" id="A0A9X6SRR2"/>
<keyword evidence="3 6" id="KW-0812">Transmembrane</keyword>
<evidence type="ECO:0000256" key="1">
    <source>
        <dbReference type="ARBA" id="ARBA00004651"/>
    </source>
</evidence>
<feature type="transmembrane region" description="Helical" evidence="6">
    <location>
        <begin position="402"/>
        <end position="425"/>
    </location>
</feature>
<dbReference type="InterPro" id="IPR050833">
    <property type="entry name" value="Poly_Biosynth_Transport"/>
</dbReference>
<feature type="transmembrane region" description="Helical" evidence="6">
    <location>
        <begin position="376"/>
        <end position="395"/>
    </location>
</feature>
<accession>A0A9X6SRR2</accession>
<dbReference type="PIRSF" id="PIRSF038958">
    <property type="entry name" value="PG_synth_SpoVB"/>
    <property type="match status" value="1"/>
</dbReference>
<feature type="transmembrane region" description="Helical" evidence="6">
    <location>
        <begin position="194"/>
        <end position="218"/>
    </location>
</feature>
<evidence type="ECO:0000313" key="8">
    <source>
        <dbReference type="Proteomes" id="UP000219922"/>
    </source>
</evidence>
<comment type="subcellular location">
    <subcellularLocation>
        <location evidence="1">Cell membrane</location>
        <topology evidence="1">Multi-pass membrane protein</topology>
    </subcellularLocation>
</comment>
<proteinExistence type="predicted"/>
<dbReference type="GO" id="GO:0005886">
    <property type="term" value="C:plasma membrane"/>
    <property type="evidence" value="ECO:0007669"/>
    <property type="project" value="UniProtKB-SubCell"/>
</dbReference>
<feature type="transmembrane region" description="Helical" evidence="6">
    <location>
        <begin position="431"/>
        <end position="449"/>
    </location>
</feature>
<feature type="transmembrane region" description="Helical" evidence="6">
    <location>
        <begin position="89"/>
        <end position="110"/>
    </location>
</feature>
<feature type="transmembrane region" description="Helical" evidence="6">
    <location>
        <begin position="297"/>
        <end position="317"/>
    </location>
</feature>
<evidence type="ECO:0000256" key="5">
    <source>
        <dbReference type="ARBA" id="ARBA00023136"/>
    </source>
</evidence>
<feature type="transmembrane region" description="Helical" evidence="6">
    <location>
        <begin position="169"/>
        <end position="188"/>
    </location>
</feature>
<dbReference type="InterPro" id="IPR024923">
    <property type="entry name" value="PG_synth_SpoVB"/>
</dbReference>
<evidence type="ECO:0000256" key="2">
    <source>
        <dbReference type="ARBA" id="ARBA00022475"/>
    </source>
</evidence>
<dbReference type="CDD" id="cd13124">
    <property type="entry name" value="MATE_SpoVB_like"/>
    <property type="match status" value="1"/>
</dbReference>
<feature type="transmembrane region" description="Helical" evidence="6">
    <location>
        <begin position="130"/>
        <end position="148"/>
    </location>
</feature>
<feature type="transmembrane region" description="Helical" evidence="6">
    <location>
        <begin position="245"/>
        <end position="265"/>
    </location>
</feature>
<evidence type="ECO:0008006" key="9">
    <source>
        <dbReference type="Google" id="ProtNLM"/>
    </source>
</evidence>
<feature type="transmembrane region" description="Helical" evidence="6">
    <location>
        <begin position="12"/>
        <end position="30"/>
    </location>
</feature>
<evidence type="ECO:0000256" key="4">
    <source>
        <dbReference type="ARBA" id="ARBA00022989"/>
    </source>
</evidence>
<evidence type="ECO:0000256" key="3">
    <source>
        <dbReference type="ARBA" id="ARBA00022692"/>
    </source>
</evidence>
<feature type="transmembrane region" description="Helical" evidence="6">
    <location>
        <begin position="50"/>
        <end position="69"/>
    </location>
</feature>
<comment type="caution">
    <text evidence="7">The sequence shown here is derived from an EMBL/GenBank/DDBJ whole genome shotgun (WGS) entry which is preliminary data.</text>
</comment>
<keyword evidence="5 6" id="KW-0472">Membrane</keyword>
<dbReference type="RefSeq" id="WP_098007422.1">
    <property type="nucleotide sequence ID" value="NZ_NVMX01000304.1"/>
</dbReference>
<gene>
    <name evidence="7" type="ORF">CON36_36390</name>
</gene>
<feature type="transmembrane region" description="Helical" evidence="6">
    <location>
        <begin position="496"/>
        <end position="525"/>
    </location>
</feature>
<sequence length="548" mass="60335">MSKSSFLKGTAMLTFTMLLSKILGFIYVIPFTKLVGTEGYILFEYAYKPYAIMLSLSTMGLPAAVSKFVSKYNELGDYETGRKLFKSGLIILSATGVFFASLLYLSAPQIAEMYVGKNQTTGNSLEDVAFVIRMVSFALIIVPPMALGRGFFQGFQKMNPTAISQVVEQLVRIIMILIASFFVMYYGSGEMRSAVGWSTFAAFVGAIVSSLVLLYYWFKYKKEIVQPNKADVIEKPSLSSMYKELVLSSIPFVIVSLAIPIHQNIDIFSINPVLQEQGMTLAQAEYVNSIVSLVQKIAVIPIIFANAFALTLVPAITKSFIGNHKEELNSQISKTFQIIFFVTLPCSIFFLIFAKECFGILLGTANASYGGEVTAAYAWISIFISFFLVTAAILQGINKQQFAVVSLIIGCLIKFALSASFIKLFSGSGTAYSSMIGFAVSIGMNFYAIRKHTQFEISKLLKQSGYVVGLTFLTAITLCGTKYISMQLLPNNLSIYIHSFLVVMIGGVVTIIVYLGISYYTGLLGDVLGARFKRKNKINNTTKNKITI</sequence>
<protein>
    <recommendedName>
        <fullName evidence="9">Polysaccharide biosynthesis protein</fullName>
    </recommendedName>
</protein>
<dbReference type="InterPro" id="IPR002797">
    <property type="entry name" value="Polysacc_synth"/>
</dbReference>
<keyword evidence="4 6" id="KW-1133">Transmembrane helix</keyword>
<organism evidence="7 8">
    <name type="scientific">Bacillus cereus</name>
    <dbReference type="NCBI Taxonomy" id="1396"/>
    <lineage>
        <taxon>Bacteria</taxon>
        <taxon>Bacillati</taxon>
        <taxon>Bacillota</taxon>
        <taxon>Bacilli</taxon>
        <taxon>Bacillales</taxon>
        <taxon>Bacillaceae</taxon>
        <taxon>Bacillus</taxon>
        <taxon>Bacillus cereus group</taxon>
    </lineage>
</organism>
<keyword evidence="2" id="KW-1003">Cell membrane</keyword>
<evidence type="ECO:0000313" key="7">
    <source>
        <dbReference type="EMBL" id="PDZ93960.1"/>
    </source>
</evidence>